<keyword evidence="2" id="KW-1185">Reference proteome</keyword>
<organism evidence="1 2">
    <name type="scientific">Sporolactobacillus inulinus CASD</name>
    <dbReference type="NCBI Taxonomy" id="1069536"/>
    <lineage>
        <taxon>Bacteria</taxon>
        <taxon>Bacillati</taxon>
        <taxon>Bacillota</taxon>
        <taxon>Bacilli</taxon>
        <taxon>Bacillales</taxon>
        <taxon>Sporolactobacillaceae</taxon>
        <taxon>Sporolactobacillus</taxon>
    </lineage>
</organism>
<name>A0A0U1QLN1_9BACL</name>
<evidence type="ECO:0000313" key="2">
    <source>
        <dbReference type="Proteomes" id="UP000035553"/>
    </source>
</evidence>
<dbReference type="Proteomes" id="UP000035553">
    <property type="component" value="Unassembled WGS sequence"/>
</dbReference>
<dbReference type="RefSeq" id="WP_010025341.1">
    <property type="nucleotide sequence ID" value="NZ_AFVQ02000175.1"/>
</dbReference>
<reference evidence="1 2" key="1">
    <citation type="journal article" date="2011" name="J. Bacteriol.">
        <title>Draft genome sequence of Sporolactobacillus inulinus strain CASD, an efficient D-lactic acid-producing bacterium with high-concentration lactate tolerance capability.</title>
        <authorList>
            <person name="Yu B."/>
            <person name="Su F."/>
            <person name="Wang L."/>
            <person name="Xu K."/>
            <person name="Zhao B."/>
            <person name="Xu P."/>
        </authorList>
    </citation>
    <scope>NUCLEOTIDE SEQUENCE [LARGE SCALE GENOMIC DNA]</scope>
    <source>
        <strain evidence="1 2">CASD</strain>
    </source>
</reference>
<sequence>MAYVNTDATYYSPNATSVDVTASCTPYNPANHAKAMVMLIHKTSGSAIVADTVVQTNTKATLTDSLGILPSDPRGTYYVLIVWYNFDNDPVLTAQSKDIFLTK</sequence>
<dbReference type="STRING" id="1069536.SINU_11940"/>
<accession>A0A0U1QLN1</accession>
<proteinExistence type="predicted"/>
<comment type="caution">
    <text evidence="1">The sequence shown here is derived from an EMBL/GenBank/DDBJ whole genome shotgun (WGS) entry which is preliminary data.</text>
</comment>
<evidence type="ECO:0000313" key="1">
    <source>
        <dbReference type="EMBL" id="KLI01709.1"/>
    </source>
</evidence>
<protein>
    <submittedName>
        <fullName evidence="1">Uncharacterized protein</fullName>
    </submittedName>
</protein>
<dbReference type="EMBL" id="AFVQ02000175">
    <property type="protein sequence ID" value="KLI01709.1"/>
    <property type="molecule type" value="Genomic_DNA"/>
</dbReference>
<dbReference type="AlphaFoldDB" id="A0A0U1QLN1"/>
<gene>
    <name evidence="1" type="ORF">SINU_11940</name>
</gene>